<dbReference type="InterPro" id="IPR019734">
    <property type="entry name" value="TPR_rpt"/>
</dbReference>
<keyword evidence="1" id="KW-0732">Signal</keyword>
<dbReference type="Pfam" id="PF13424">
    <property type="entry name" value="TPR_12"/>
    <property type="match status" value="1"/>
</dbReference>
<keyword evidence="3" id="KW-1185">Reference proteome</keyword>
<protein>
    <recommendedName>
        <fullName evidence="4">MalT-like TPR region domain-containing protein</fullName>
    </recommendedName>
</protein>
<dbReference type="OrthoDB" id="426859at2759"/>
<feature type="chain" id="PRO_5032821067" description="MalT-like TPR region domain-containing protein" evidence="1">
    <location>
        <begin position="18"/>
        <end position="352"/>
    </location>
</feature>
<dbReference type="EMBL" id="CAJNDS010002299">
    <property type="protein sequence ID" value="CAE7419323.1"/>
    <property type="molecule type" value="Genomic_DNA"/>
</dbReference>
<dbReference type="Gene3D" id="1.25.40.10">
    <property type="entry name" value="Tetratricopeptide repeat domain"/>
    <property type="match status" value="2"/>
</dbReference>
<gene>
    <name evidence="2" type="ORF">SNAT2548_LOCUS22807</name>
</gene>
<dbReference type="InterPro" id="IPR011990">
    <property type="entry name" value="TPR-like_helical_dom_sf"/>
</dbReference>
<accession>A0A812R3E7</accession>
<name>A0A812R3E7_9DINO</name>
<evidence type="ECO:0000313" key="2">
    <source>
        <dbReference type="EMBL" id="CAE7419323.1"/>
    </source>
</evidence>
<comment type="caution">
    <text evidence="2">The sequence shown here is derived from an EMBL/GenBank/DDBJ whole genome shotgun (WGS) entry which is preliminary data.</text>
</comment>
<proteinExistence type="predicted"/>
<dbReference type="Proteomes" id="UP000604046">
    <property type="component" value="Unassembled WGS sequence"/>
</dbReference>
<sequence length="352" mass="37521">MAFRPLGLSVLAAGFWGVQPPALLLPRGYGPSHATRAPSRPSRCCREDDEEAVLPSRLCAAGDAAAASGEGLLARECYEAAVSLLMGSDYTSQAERAEVFMRIGDTYLDEQVADGALEWFEKAQRELDTNLRLAAPLRAALAARRAAAMAQGGNVLDALQEVEGALRLLQGSGDGEAQETEPPEAVLVRTVRCELLLRAGRPDDAIQELRNMRSRSPRASTALGMAYLAAQNFSMARAALQEAIAGFEAQGGQDTLLAARALRSLGVAQRELGDAALAQETLEAARRILESRGQLSSEDGSRCLLALGDAYVELDDFEEAIECFELVRLNAEVGKASSSSVAAWLKSKVAEV</sequence>
<dbReference type="Pfam" id="PF13181">
    <property type="entry name" value="TPR_8"/>
    <property type="match status" value="1"/>
</dbReference>
<organism evidence="2 3">
    <name type="scientific">Symbiodinium natans</name>
    <dbReference type="NCBI Taxonomy" id="878477"/>
    <lineage>
        <taxon>Eukaryota</taxon>
        <taxon>Sar</taxon>
        <taxon>Alveolata</taxon>
        <taxon>Dinophyceae</taxon>
        <taxon>Suessiales</taxon>
        <taxon>Symbiodiniaceae</taxon>
        <taxon>Symbiodinium</taxon>
    </lineage>
</organism>
<feature type="signal peptide" evidence="1">
    <location>
        <begin position="1"/>
        <end position="17"/>
    </location>
</feature>
<evidence type="ECO:0008006" key="4">
    <source>
        <dbReference type="Google" id="ProtNLM"/>
    </source>
</evidence>
<evidence type="ECO:0000313" key="3">
    <source>
        <dbReference type="Proteomes" id="UP000604046"/>
    </source>
</evidence>
<reference evidence="2" key="1">
    <citation type="submission" date="2021-02" db="EMBL/GenBank/DDBJ databases">
        <authorList>
            <person name="Dougan E. K."/>
            <person name="Rhodes N."/>
            <person name="Thang M."/>
            <person name="Chan C."/>
        </authorList>
    </citation>
    <scope>NUCLEOTIDE SEQUENCE</scope>
</reference>
<dbReference type="SMART" id="SM00028">
    <property type="entry name" value="TPR"/>
    <property type="match status" value="4"/>
</dbReference>
<dbReference type="AlphaFoldDB" id="A0A812R3E7"/>
<dbReference type="SUPFAM" id="SSF48452">
    <property type="entry name" value="TPR-like"/>
    <property type="match status" value="2"/>
</dbReference>
<evidence type="ECO:0000256" key="1">
    <source>
        <dbReference type="SAM" id="SignalP"/>
    </source>
</evidence>